<dbReference type="InterPro" id="IPR004092">
    <property type="entry name" value="Mbt"/>
</dbReference>
<evidence type="ECO:0000313" key="4">
    <source>
        <dbReference type="EMBL" id="KFD60264.1"/>
    </source>
</evidence>
<dbReference type="InterPro" id="IPR038348">
    <property type="entry name" value="SLED_sf"/>
</dbReference>
<evidence type="ECO:0000313" key="3">
    <source>
        <dbReference type="EMBL" id="KFD46287.1"/>
    </source>
</evidence>
<feature type="domain" description="SLED" evidence="2">
    <location>
        <begin position="480"/>
        <end position="590"/>
    </location>
</feature>
<proteinExistence type="predicted"/>
<dbReference type="Gene3D" id="2.30.30.140">
    <property type="match status" value="2"/>
</dbReference>
<dbReference type="Proteomes" id="UP000030758">
    <property type="component" value="Unassembled WGS sequence"/>
</dbReference>
<dbReference type="EMBL" id="KL367681">
    <property type="protein sequence ID" value="KFD60264.1"/>
    <property type="molecule type" value="Genomic_DNA"/>
</dbReference>
<organism evidence="3 5">
    <name type="scientific">Trichuris suis</name>
    <name type="common">pig whipworm</name>
    <dbReference type="NCBI Taxonomy" id="68888"/>
    <lineage>
        <taxon>Eukaryota</taxon>
        <taxon>Metazoa</taxon>
        <taxon>Ecdysozoa</taxon>
        <taxon>Nematoda</taxon>
        <taxon>Enoplea</taxon>
        <taxon>Dorylaimia</taxon>
        <taxon>Trichinellida</taxon>
        <taxon>Trichuridae</taxon>
        <taxon>Trichuris</taxon>
    </lineage>
</organism>
<gene>
    <name evidence="3" type="ORF">M513_12848</name>
    <name evidence="4" type="ORF">M514_12848</name>
</gene>
<evidence type="ECO:0000259" key="2">
    <source>
        <dbReference type="Pfam" id="PF12140"/>
    </source>
</evidence>
<accession>A0A085LMU1</accession>
<feature type="repeat" description="MBT" evidence="1">
    <location>
        <begin position="253"/>
        <end position="364"/>
    </location>
</feature>
<dbReference type="AlphaFoldDB" id="A0A085LMU1"/>
<dbReference type="Proteomes" id="UP000030764">
    <property type="component" value="Unassembled WGS sequence"/>
</dbReference>
<dbReference type="GO" id="GO:0005634">
    <property type="term" value="C:nucleus"/>
    <property type="evidence" value="ECO:0007669"/>
    <property type="project" value="InterPro"/>
</dbReference>
<reference evidence="3 5" key="1">
    <citation type="journal article" date="2014" name="Nat. Genet.">
        <title>Genome and transcriptome of the porcine whipworm Trichuris suis.</title>
        <authorList>
            <person name="Jex A.R."/>
            <person name="Nejsum P."/>
            <person name="Schwarz E.M."/>
            <person name="Hu L."/>
            <person name="Young N.D."/>
            <person name="Hall R.S."/>
            <person name="Korhonen P.K."/>
            <person name="Liao S."/>
            <person name="Thamsborg S."/>
            <person name="Xia J."/>
            <person name="Xu P."/>
            <person name="Wang S."/>
            <person name="Scheerlinck J.P."/>
            <person name="Hofmann A."/>
            <person name="Sternberg P.W."/>
            <person name="Wang J."/>
            <person name="Gasser R.B."/>
        </authorList>
    </citation>
    <scope>NUCLEOTIDE SEQUENCE [LARGE SCALE GENOMIC DNA]</scope>
    <source>
        <strain evidence="4">DCEP-RM93F</strain>
        <strain evidence="3">DCEP-RM93M</strain>
    </source>
</reference>
<evidence type="ECO:0000256" key="1">
    <source>
        <dbReference type="PROSITE-ProRule" id="PRU00459"/>
    </source>
</evidence>
<dbReference type="Pfam" id="PF02820">
    <property type="entry name" value="MBT"/>
    <property type="match status" value="1"/>
</dbReference>
<protein>
    <recommendedName>
        <fullName evidence="2">SLED domain-containing protein</fullName>
    </recommendedName>
</protein>
<dbReference type="SUPFAM" id="SSF63748">
    <property type="entry name" value="Tudor/PWWP/MBT"/>
    <property type="match status" value="2"/>
</dbReference>
<dbReference type="EMBL" id="KL363381">
    <property type="protein sequence ID" value="KFD46287.1"/>
    <property type="molecule type" value="Genomic_DNA"/>
</dbReference>
<dbReference type="CDD" id="cd20095">
    <property type="entry name" value="MBT_SFMBT_rpt3"/>
    <property type="match status" value="1"/>
</dbReference>
<dbReference type="Pfam" id="PF12140">
    <property type="entry name" value="SLED"/>
    <property type="match status" value="1"/>
</dbReference>
<dbReference type="PROSITE" id="PS51079">
    <property type="entry name" value="MBT"/>
    <property type="match status" value="1"/>
</dbReference>
<evidence type="ECO:0000313" key="5">
    <source>
        <dbReference type="Proteomes" id="UP000030764"/>
    </source>
</evidence>
<dbReference type="GO" id="GO:0006355">
    <property type="term" value="P:regulation of DNA-templated transcription"/>
    <property type="evidence" value="ECO:0007669"/>
    <property type="project" value="InterPro"/>
</dbReference>
<keyword evidence="5" id="KW-1185">Reference proteome</keyword>
<sequence>MSGEAKSNEAINYGWNWEDFASGLGLSSVPKHALQHIQALQSDDHESALVQLDEVTKEPISWWPAVVLRSDGANALILPYLSTEPYSFFVVDGFSSVILRSQAWCKHKKIPLGRKIGSFDFSDHLLSELEDQKKPSDGSSWSVSQSEDVGALRSRLFVPCEFFEPKRYVAVESPVEPGCFWPAQILRFVHGRLLLQPAGCSHANTFWLSCFSRRIIAASAITEMSSEYGWQYKCACCLRDVRNSFMRLQCMCSKWSNPRDNILIEDAVRNSVPSKPFEVYTQLERHGLKSGYYLEVLHPIDRDAFYPAEVVSVLNNYYFVVQLFTDTVHDNQPSNTQRFKLHKQSTGFAPMGWCAKNHIRLGKEGKFNWALFERKRHVKNYRSNFFDNTVESRPWRAGHYVEVAVGTGPVDEFALGIVIRVSSPFVWVQSDYFGPQRYRIFDISDCTDLYPCGWSSAIDAPLNVYQKIPSPLEPLDCSDITVYVNIGCSLGPHLCRTVLQKYPSVLGPGPVAKVLGYLFKIILASVHRPAPLCRAFYASFSQFCPSNKVLPVKANYANGQRLVELVVCDDARHVPNFLYHISVLLGACCSSFSVKKLGSAGCPFKCTYKSGLRHSCPSCSTETRRALPVVKRQPKNKRRILFSKQGEPSPKRDKPTLDVVAMTVEEVQREVVAAAQSRAAGLEGKVLARRNPSIYEAELSKMRAPARQTQPVAPVVIATAVPVVPTVEKTEVKPPVLAVNGTVAPPRFISEPSHVLNYTLPPIESDPLYWTHIELCTWLSTIPGFGKTIVPVALNYHLNGESFMICSVDELAASLPLGDALKASEIARFLRDTVRKMHNRQAGP</sequence>
<dbReference type="Gene3D" id="3.90.1150.190">
    <property type="entry name" value="SLED domain"/>
    <property type="match status" value="1"/>
</dbReference>
<name>A0A085LMU1_9BILA</name>
<dbReference type="InterPro" id="IPR021987">
    <property type="entry name" value="SLED"/>
</dbReference>